<comment type="caution">
    <text evidence="1">The sequence shown here is derived from an EMBL/GenBank/DDBJ whole genome shotgun (WGS) entry which is preliminary data.</text>
</comment>
<sequence length="128" mass="14886">MTIRLIRVPVPKKAINETTLQNEWSMVDALYRDLNFSFCSFLNFFKYSSNFSFINLFNGSSEFWFWNHSGTFSVVVLTFLRCSSSRRVLFSCISFICSGLRLSSKLIKSLKNKKIGKILSTYNIHLKI</sequence>
<dbReference type="Proteomes" id="UP000276133">
    <property type="component" value="Unassembled WGS sequence"/>
</dbReference>
<evidence type="ECO:0000313" key="1">
    <source>
        <dbReference type="EMBL" id="RMZ95655.1"/>
    </source>
</evidence>
<accession>A0A3M7P992</accession>
<proteinExistence type="predicted"/>
<reference evidence="1 2" key="1">
    <citation type="journal article" date="2018" name="Sci. Rep.">
        <title>Genomic signatures of local adaptation to the degree of environmental predictability in rotifers.</title>
        <authorList>
            <person name="Franch-Gras L."/>
            <person name="Hahn C."/>
            <person name="Garcia-Roger E.M."/>
            <person name="Carmona M.J."/>
            <person name="Serra M."/>
            <person name="Gomez A."/>
        </authorList>
    </citation>
    <scope>NUCLEOTIDE SEQUENCE [LARGE SCALE GENOMIC DNA]</scope>
    <source>
        <strain evidence="1">HYR1</strain>
    </source>
</reference>
<name>A0A3M7P992_BRAPC</name>
<keyword evidence="2" id="KW-1185">Reference proteome</keyword>
<gene>
    <name evidence="1" type="ORF">BpHYR1_006849</name>
</gene>
<protein>
    <submittedName>
        <fullName evidence="1">Uncharacterized protein</fullName>
    </submittedName>
</protein>
<dbReference type="AlphaFoldDB" id="A0A3M7P992"/>
<evidence type="ECO:0000313" key="2">
    <source>
        <dbReference type="Proteomes" id="UP000276133"/>
    </source>
</evidence>
<dbReference type="EMBL" id="REGN01012354">
    <property type="protein sequence ID" value="RMZ95655.1"/>
    <property type="molecule type" value="Genomic_DNA"/>
</dbReference>
<organism evidence="1 2">
    <name type="scientific">Brachionus plicatilis</name>
    <name type="common">Marine rotifer</name>
    <name type="synonym">Brachionus muelleri</name>
    <dbReference type="NCBI Taxonomy" id="10195"/>
    <lineage>
        <taxon>Eukaryota</taxon>
        <taxon>Metazoa</taxon>
        <taxon>Spiralia</taxon>
        <taxon>Gnathifera</taxon>
        <taxon>Rotifera</taxon>
        <taxon>Eurotatoria</taxon>
        <taxon>Monogononta</taxon>
        <taxon>Pseudotrocha</taxon>
        <taxon>Ploima</taxon>
        <taxon>Brachionidae</taxon>
        <taxon>Brachionus</taxon>
    </lineage>
</organism>